<dbReference type="Gene3D" id="2.60.120.290">
    <property type="entry name" value="Spermadhesin, CUB domain"/>
    <property type="match status" value="1"/>
</dbReference>
<comment type="caution">
    <text evidence="1">The sequence shown here is derived from an EMBL/GenBank/DDBJ whole genome shotgun (WGS) entry which is preliminary data.</text>
</comment>
<dbReference type="SUPFAM" id="SSF49854">
    <property type="entry name" value="Spermadhesin, CUB domain"/>
    <property type="match status" value="1"/>
</dbReference>
<protein>
    <submittedName>
        <fullName evidence="1">Uncharacterized protein</fullName>
    </submittedName>
</protein>
<dbReference type="InterPro" id="IPR035914">
    <property type="entry name" value="Sperma_CUB_dom_sf"/>
</dbReference>
<name>A0A644YCT7_9ZZZZ</name>
<organism evidence="1">
    <name type="scientific">bioreactor metagenome</name>
    <dbReference type="NCBI Taxonomy" id="1076179"/>
    <lineage>
        <taxon>unclassified sequences</taxon>
        <taxon>metagenomes</taxon>
        <taxon>ecological metagenomes</taxon>
    </lineage>
</organism>
<dbReference type="AlphaFoldDB" id="A0A644YCT7"/>
<reference evidence="1" key="1">
    <citation type="submission" date="2019-08" db="EMBL/GenBank/DDBJ databases">
        <authorList>
            <person name="Kucharzyk K."/>
            <person name="Murdoch R.W."/>
            <person name="Higgins S."/>
            <person name="Loffler F."/>
        </authorList>
    </citation>
    <scope>NUCLEOTIDE SEQUENCE</scope>
</reference>
<gene>
    <name evidence="1" type="ORF">SDC9_70825</name>
</gene>
<sequence length="158" mass="17851">MIDFTEFMLEQNTDFLYFYQYPSYILVDSLTGSSLPQSFFINSPKTMVVFKSNDANADAGFSFNYYGVATGVSEYQDASMYISLNENSFPVLTISNFPSGEYSVELCDLTGRVLFADQKTLSGANDRIEILYRPENAGLYLISLNGQKLSRTLKFFAR</sequence>
<evidence type="ECO:0000313" key="1">
    <source>
        <dbReference type="EMBL" id="MPM24343.1"/>
    </source>
</evidence>
<proteinExistence type="predicted"/>
<dbReference type="EMBL" id="VSSQ01004240">
    <property type="protein sequence ID" value="MPM24343.1"/>
    <property type="molecule type" value="Genomic_DNA"/>
</dbReference>
<accession>A0A644YCT7</accession>